<dbReference type="Gene3D" id="3.40.50.300">
    <property type="entry name" value="P-loop containing nucleotide triphosphate hydrolases"/>
    <property type="match status" value="1"/>
</dbReference>
<dbReference type="GO" id="GO:0005737">
    <property type="term" value="C:cytoplasm"/>
    <property type="evidence" value="ECO:0007669"/>
    <property type="project" value="TreeGrafter"/>
</dbReference>
<dbReference type="EMBL" id="JBAMIC010000013">
    <property type="protein sequence ID" value="KAK7097166.1"/>
    <property type="molecule type" value="Genomic_DNA"/>
</dbReference>
<protein>
    <submittedName>
        <fullName evidence="2">Uncharacterized protein</fullName>
    </submittedName>
</protein>
<proteinExistence type="inferred from homology"/>
<comment type="similarity">
    <text evidence="1">Belongs to the SIMIBI class G3E GTPase family. ArgK/MeaB subfamily.</text>
</comment>
<name>A0AAN9B0W7_9CAEN</name>
<dbReference type="PANTHER" id="PTHR23408:SF3">
    <property type="entry name" value="METHYLMALONIC ACIDURIA TYPE A PROTEIN, MITOCHONDRIAL"/>
    <property type="match status" value="1"/>
</dbReference>
<dbReference type="InterPro" id="IPR005129">
    <property type="entry name" value="GTPase_ArgK"/>
</dbReference>
<dbReference type="Gene3D" id="1.10.287.130">
    <property type="match status" value="1"/>
</dbReference>
<dbReference type="InterPro" id="IPR027417">
    <property type="entry name" value="P-loop_NTPase"/>
</dbReference>
<dbReference type="Pfam" id="PF03308">
    <property type="entry name" value="MeaB"/>
    <property type="match status" value="1"/>
</dbReference>
<gene>
    <name evidence="2" type="ORF">V1264_004182</name>
</gene>
<organism evidence="2 3">
    <name type="scientific">Littorina saxatilis</name>
    <dbReference type="NCBI Taxonomy" id="31220"/>
    <lineage>
        <taxon>Eukaryota</taxon>
        <taxon>Metazoa</taxon>
        <taxon>Spiralia</taxon>
        <taxon>Lophotrochozoa</taxon>
        <taxon>Mollusca</taxon>
        <taxon>Gastropoda</taxon>
        <taxon>Caenogastropoda</taxon>
        <taxon>Littorinimorpha</taxon>
        <taxon>Littorinoidea</taxon>
        <taxon>Littorinidae</taxon>
        <taxon>Littorina</taxon>
    </lineage>
</organism>
<dbReference type="CDD" id="cd03114">
    <property type="entry name" value="MMAA-like"/>
    <property type="match status" value="1"/>
</dbReference>
<dbReference type="SUPFAM" id="SSF52540">
    <property type="entry name" value="P-loop containing nucleoside triphosphate hydrolases"/>
    <property type="match status" value="1"/>
</dbReference>
<evidence type="ECO:0000313" key="2">
    <source>
        <dbReference type="EMBL" id="KAK7097166.1"/>
    </source>
</evidence>
<comment type="caution">
    <text evidence="2">The sequence shown here is derived from an EMBL/GenBank/DDBJ whole genome shotgun (WGS) entry which is preliminary data.</text>
</comment>
<evidence type="ECO:0000313" key="3">
    <source>
        <dbReference type="Proteomes" id="UP001374579"/>
    </source>
</evidence>
<dbReference type="PANTHER" id="PTHR23408">
    <property type="entry name" value="METHYLMALONYL-COA MUTASE"/>
    <property type="match status" value="1"/>
</dbReference>
<accession>A0AAN9B0W7</accession>
<dbReference type="AlphaFoldDB" id="A0AAN9B0W7"/>
<evidence type="ECO:0000256" key="1">
    <source>
        <dbReference type="ARBA" id="ARBA00009625"/>
    </source>
</evidence>
<reference evidence="2 3" key="1">
    <citation type="submission" date="2024-02" db="EMBL/GenBank/DDBJ databases">
        <title>Chromosome-scale genome assembly of the rough periwinkle Littorina saxatilis.</title>
        <authorList>
            <person name="De Jode A."/>
            <person name="Faria R."/>
            <person name="Formenti G."/>
            <person name="Sims Y."/>
            <person name="Smith T.P."/>
            <person name="Tracey A."/>
            <person name="Wood J.M.D."/>
            <person name="Zagrodzka Z.B."/>
            <person name="Johannesson K."/>
            <person name="Butlin R.K."/>
            <person name="Leder E.H."/>
        </authorList>
    </citation>
    <scope>NUCLEOTIDE SEQUENCE [LARGE SCALE GENOMIC DNA]</scope>
    <source>
        <strain evidence="2">Snail1</strain>
        <tissue evidence="2">Muscle</tissue>
    </source>
</reference>
<sequence>MPQLSVDPNAFIRPSPSRGTLGGVARNTNEAIVLCEGAGFDFVIVETVGVGQSEFAVADMVDLFCLLIPPAGGDELQGIKRGIVEVADLVVVNKSDGDLEPAARRIQAEYISALKFMRRQSKIWKPKVLRISSLTGMGVDELWDTMKKYRKLTTEAGELKAKRERQLQVWLWSHIRDRILQDFRRQPEVAEKLPELESMVRSGAVTPGLAADILLDRFFGSWNP</sequence>
<dbReference type="GO" id="GO:0005525">
    <property type="term" value="F:GTP binding"/>
    <property type="evidence" value="ECO:0007669"/>
    <property type="project" value="InterPro"/>
</dbReference>
<dbReference type="GO" id="GO:0003924">
    <property type="term" value="F:GTPase activity"/>
    <property type="evidence" value="ECO:0007669"/>
    <property type="project" value="InterPro"/>
</dbReference>
<keyword evidence="3" id="KW-1185">Reference proteome</keyword>
<dbReference type="Proteomes" id="UP001374579">
    <property type="component" value="Unassembled WGS sequence"/>
</dbReference>